<comment type="caution">
    <text evidence="2">The sequence shown here is derived from an EMBL/GenBank/DDBJ whole genome shotgun (WGS) entry which is preliminary data.</text>
</comment>
<evidence type="ECO:0000313" key="2">
    <source>
        <dbReference type="EMBL" id="MBM0235494.1"/>
    </source>
</evidence>
<feature type="non-terminal residue" evidence="2">
    <location>
        <position position="55"/>
    </location>
</feature>
<accession>A0ABS1Y269</accession>
<gene>
    <name evidence="2" type="ORF">JNW91_29205</name>
</gene>
<evidence type="ECO:0000313" key="3">
    <source>
        <dbReference type="Proteomes" id="UP000601027"/>
    </source>
</evidence>
<feature type="region of interest" description="Disordered" evidence="1">
    <location>
        <begin position="1"/>
        <end position="44"/>
    </location>
</feature>
<dbReference type="GO" id="GO:0003677">
    <property type="term" value="F:DNA binding"/>
    <property type="evidence" value="ECO:0007669"/>
    <property type="project" value="UniProtKB-KW"/>
</dbReference>
<reference evidence="2 3" key="1">
    <citation type="submission" date="2021-01" db="EMBL/GenBank/DDBJ databases">
        <title>Draft genome sequence of Micromonospora sp. strain STR1_7.</title>
        <authorList>
            <person name="Karlyshev A."/>
            <person name="Jawad R."/>
        </authorList>
    </citation>
    <scope>NUCLEOTIDE SEQUENCE [LARGE SCALE GENOMIC DNA]</scope>
    <source>
        <strain evidence="2 3">STR1-7</strain>
    </source>
</reference>
<sequence>MPSPRAEAPPAGVPLLGAPSADVAPVGPEVQPASRLPGPGAFDPGRRGVRALAVV</sequence>
<organism evidence="2 3">
    <name type="scientific">Micromonospora parastrephiae</name>
    <dbReference type="NCBI Taxonomy" id="2806101"/>
    <lineage>
        <taxon>Bacteria</taxon>
        <taxon>Bacillati</taxon>
        <taxon>Actinomycetota</taxon>
        <taxon>Actinomycetes</taxon>
        <taxon>Micromonosporales</taxon>
        <taxon>Micromonosporaceae</taxon>
        <taxon>Micromonospora</taxon>
    </lineage>
</organism>
<name>A0ABS1Y269_9ACTN</name>
<protein>
    <submittedName>
        <fullName evidence="2">ComEA family DNA-binding protein</fullName>
    </submittedName>
</protein>
<keyword evidence="2" id="KW-0238">DNA-binding</keyword>
<keyword evidence="3" id="KW-1185">Reference proteome</keyword>
<proteinExistence type="predicted"/>
<dbReference type="Proteomes" id="UP000601027">
    <property type="component" value="Unassembled WGS sequence"/>
</dbReference>
<evidence type="ECO:0000256" key="1">
    <source>
        <dbReference type="SAM" id="MobiDB-lite"/>
    </source>
</evidence>
<feature type="compositionally biased region" description="Low complexity" evidence="1">
    <location>
        <begin position="1"/>
        <end position="19"/>
    </location>
</feature>
<dbReference type="EMBL" id="JAEVHM010000276">
    <property type="protein sequence ID" value="MBM0235494.1"/>
    <property type="molecule type" value="Genomic_DNA"/>
</dbReference>